<dbReference type="InterPro" id="IPR023468">
    <property type="entry name" value="Riboflavin_kinase"/>
</dbReference>
<evidence type="ECO:0000256" key="3">
    <source>
        <dbReference type="ARBA" id="ARBA00022643"/>
    </source>
</evidence>
<evidence type="ECO:0000256" key="6">
    <source>
        <dbReference type="ARBA" id="ARBA00022840"/>
    </source>
</evidence>
<accession>A0A1F6WIN1</accession>
<evidence type="ECO:0000259" key="8">
    <source>
        <dbReference type="SMART" id="SM00904"/>
    </source>
</evidence>
<dbReference type="Gene3D" id="2.40.30.30">
    <property type="entry name" value="Riboflavin kinase-like"/>
    <property type="match status" value="1"/>
</dbReference>
<dbReference type="EC" id="2.7.1.26" evidence="1"/>
<dbReference type="InterPro" id="IPR023465">
    <property type="entry name" value="Riboflavin_kinase_dom_sf"/>
</dbReference>
<evidence type="ECO:0000256" key="2">
    <source>
        <dbReference type="ARBA" id="ARBA00022630"/>
    </source>
</evidence>
<dbReference type="AlphaFoldDB" id="A0A1F6WIN1"/>
<keyword evidence="5" id="KW-0547">Nucleotide-binding</keyword>
<protein>
    <recommendedName>
        <fullName evidence="1">riboflavin kinase</fullName>
        <ecNumber evidence="1">2.7.1.26</ecNumber>
    </recommendedName>
</protein>
<comment type="caution">
    <text evidence="9">The sequence shown here is derived from an EMBL/GenBank/DDBJ whole genome shotgun (WGS) entry which is preliminary data.</text>
</comment>
<proteinExistence type="predicted"/>
<organism evidence="9 10">
    <name type="scientific">Candidatus Nomurabacteria bacterium RIFCSPHIGHO2_02_FULL_42_24</name>
    <dbReference type="NCBI Taxonomy" id="1801757"/>
    <lineage>
        <taxon>Bacteria</taxon>
        <taxon>Candidatus Nomuraibacteriota</taxon>
    </lineage>
</organism>
<evidence type="ECO:0000313" key="10">
    <source>
        <dbReference type="Proteomes" id="UP000179880"/>
    </source>
</evidence>
<dbReference type="EMBL" id="MFUH01000026">
    <property type="protein sequence ID" value="OGI81565.1"/>
    <property type="molecule type" value="Genomic_DNA"/>
</dbReference>
<comment type="catalytic activity">
    <reaction evidence="7">
        <text>riboflavin + ATP = FMN + ADP + H(+)</text>
        <dbReference type="Rhea" id="RHEA:14357"/>
        <dbReference type="ChEBI" id="CHEBI:15378"/>
        <dbReference type="ChEBI" id="CHEBI:30616"/>
        <dbReference type="ChEBI" id="CHEBI:57986"/>
        <dbReference type="ChEBI" id="CHEBI:58210"/>
        <dbReference type="ChEBI" id="CHEBI:456216"/>
        <dbReference type="EC" id="2.7.1.26"/>
    </reaction>
</comment>
<keyword evidence="6" id="KW-0067">ATP-binding</keyword>
<dbReference type="SUPFAM" id="SSF82114">
    <property type="entry name" value="Riboflavin kinase-like"/>
    <property type="match status" value="1"/>
</dbReference>
<evidence type="ECO:0000256" key="7">
    <source>
        <dbReference type="ARBA" id="ARBA00047880"/>
    </source>
</evidence>
<dbReference type="InterPro" id="IPR015865">
    <property type="entry name" value="Riboflavin_kinase_bac/euk"/>
</dbReference>
<dbReference type="GO" id="GO:0009231">
    <property type="term" value="P:riboflavin biosynthetic process"/>
    <property type="evidence" value="ECO:0007669"/>
    <property type="project" value="InterPro"/>
</dbReference>
<feature type="domain" description="Riboflavin kinase" evidence="8">
    <location>
        <begin position="1"/>
        <end position="116"/>
    </location>
</feature>
<reference evidence="9 10" key="1">
    <citation type="journal article" date="2016" name="Nat. Commun.">
        <title>Thousands of microbial genomes shed light on interconnected biogeochemical processes in an aquifer system.</title>
        <authorList>
            <person name="Anantharaman K."/>
            <person name="Brown C.T."/>
            <person name="Hug L.A."/>
            <person name="Sharon I."/>
            <person name="Castelle C.J."/>
            <person name="Probst A.J."/>
            <person name="Thomas B.C."/>
            <person name="Singh A."/>
            <person name="Wilkins M.J."/>
            <person name="Karaoz U."/>
            <person name="Brodie E.L."/>
            <person name="Williams K.H."/>
            <person name="Hubbard S.S."/>
            <person name="Banfield J.F."/>
        </authorList>
    </citation>
    <scope>NUCLEOTIDE SEQUENCE [LARGE SCALE GENOMIC DNA]</scope>
</reference>
<gene>
    <name evidence="9" type="ORF">A3B93_01365</name>
</gene>
<dbReference type="PANTHER" id="PTHR22749:SF6">
    <property type="entry name" value="RIBOFLAVIN KINASE"/>
    <property type="match status" value="1"/>
</dbReference>
<dbReference type="GO" id="GO:0009398">
    <property type="term" value="P:FMN biosynthetic process"/>
    <property type="evidence" value="ECO:0007669"/>
    <property type="project" value="TreeGrafter"/>
</dbReference>
<dbReference type="SMART" id="SM00904">
    <property type="entry name" value="Flavokinase"/>
    <property type="match status" value="1"/>
</dbReference>
<keyword evidence="2" id="KW-0285">Flavoprotein</keyword>
<evidence type="ECO:0000313" key="9">
    <source>
        <dbReference type="EMBL" id="OGI81565.1"/>
    </source>
</evidence>
<evidence type="ECO:0000256" key="4">
    <source>
        <dbReference type="ARBA" id="ARBA00022679"/>
    </source>
</evidence>
<dbReference type="GO" id="GO:0008531">
    <property type="term" value="F:riboflavin kinase activity"/>
    <property type="evidence" value="ECO:0007669"/>
    <property type="project" value="UniProtKB-EC"/>
</dbReference>
<sequence>MFAISGRVIKGEGYGRKIGFPTVNLDRRDFLKLKKKPKFGIYAGKVILPTGRAFRAGLVIGPRDKKGLPKLEAHLLNFRGRTPARAKFIFKKFLRPFRKFSAEKALKTQIQKDLKKC</sequence>
<keyword evidence="3" id="KW-0288">FMN</keyword>
<name>A0A1F6WIN1_9BACT</name>
<dbReference type="GO" id="GO:0005524">
    <property type="term" value="F:ATP binding"/>
    <property type="evidence" value="ECO:0007669"/>
    <property type="project" value="UniProtKB-KW"/>
</dbReference>
<evidence type="ECO:0000256" key="5">
    <source>
        <dbReference type="ARBA" id="ARBA00022741"/>
    </source>
</evidence>
<dbReference type="PANTHER" id="PTHR22749">
    <property type="entry name" value="RIBOFLAVIN KINASE/FMN ADENYLYLTRANSFERASE"/>
    <property type="match status" value="1"/>
</dbReference>
<evidence type="ECO:0000256" key="1">
    <source>
        <dbReference type="ARBA" id="ARBA00012105"/>
    </source>
</evidence>
<dbReference type="Pfam" id="PF01687">
    <property type="entry name" value="Flavokinase"/>
    <property type="match status" value="1"/>
</dbReference>
<dbReference type="Proteomes" id="UP000179880">
    <property type="component" value="Unassembled WGS sequence"/>
</dbReference>
<keyword evidence="4" id="KW-0808">Transferase</keyword>